<keyword evidence="1" id="KW-0238">DNA-binding</keyword>
<dbReference type="Gene3D" id="1.10.260.40">
    <property type="entry name" value="lambda repressor-like DNA-binding domains"/>
    <property type="match status" value="1"/>
</dbReference>
<organism evidence="3 4">
    <name type="scientific">Geobacter pickeringii</name>
    <dbReference type="NCBI Taxonomy" id="345632"/>
    <lineage>
        <taxon>Bacteria</taxon>
        <taxon>Pseudomonadati</taxon>
        <taxon>Thermodesulfobacteriota</taxon>
        <taxon>Desulfuromonadia</taxon>
        <taxon>Geobacterales</taxon>
        <taxon>Geobacteraceae</taxon>
        <taxon>Geobacter</taxon>
    </lineage>
</organism>
<dbReference type="RefSeq" id="WP_039743722.1">
    <property type="nucleotide sequence ID" value="NZ_CP009788.1"/>
</dbReference>
<gene>
    <name evidence="3" type="ORF">GPICK_12505</name>
</gene>
<dbReference type="PROSITE" id="PS50943">
    <property type="entry name" value="HTH_CROC1"/>
    <property type="match status" value="1"/>
</dbReference>
<evidence type="ECO:0000259" key="2">
    <source>
        <dbReference type="PROSITE" id="PS50943"/>
    </source>
</evidence>
<dbReference type="AlphaFoldDB" id="A0A0B5BG00"/>
<dbReference type="PANTHER" id="PTHR46797:SF11">
    <property type="entry name" value="HTH-TYPE TRANSCRIPTIONAL REGULATOR PUUR"/>
    <property type="match status" value="1"/>
</dbReference>
<sequence>MKIGERLKRLRMINSLTQEELASRADLTKGYISQLENDATSPSIATLKDILDVFGVSMQEFFGDPIGEDVVYGKEARVQPSAGDEKIQVELLVPGAQNRDMDPALVTLAPGEEMDEQNFHEGEEFGFVLLGKIQLRLDDKIYTVKKDECFYFTSDKRHAVKNVGKGPAKILWVVTPPTFDY</sequence>
<feature type="domain" description="HTH cro/C1-type" evidence="2">
    <location>
        <begin position="7"/>
        <end position="61"/>
    </location>
</feature>
<dbReference type="InterPro" id="IPR014710">
    <property type="entry name" value="RmlC-like_jellyroll"/>
</dbReference>
<dbReference type="CDD" id="cd02209">
    <property type="entry name" value="cupin_XRE_C"/>
    <property type="match status" value="1"/>
</dbReference>
<dbReference type="GO" id="GO:0003677">
    <property type="term" value="F:DNA binding"/>
    <property type="evidence" value="ECO:0007669"/>
    <property type="project" value="UniProtKB-KW"/>
</dbReference>
<protein>
    <submittedName>
        <fullName evidence="3">Cro/Cl family transcriptional regulator</fullName>
    </submittedName>
</protein>
<dbReference type="Proteomes" id="UP000057609">
    <property type="component" value="Chromosome"/>
</dbReference>
<keyword evidence="4" id="KW-1185">Reference proteome</keyword>
<dbReference type="SMART" id="SM00530">
    <property type="entry name" value="HTH_XRE"/>
    <property type="match status" value="1"/>
</dbReference>
<dbReference type="InterPro" id="IPR010982">
    <property type="entry name" value="Lambda_DNA-bd_dom_sf"/>
</dbReference>
<dbReference type="Gene3D" id="2.60.120.10">
    <property type="entry name" value="Jelly Rolls"/>
    <property type="match status" value="1"/>
</dbReference>
<dbReference type="GO" id="GO:0003700">
    <property type="term" value="F:DNA-binding transcription factor activity"/>
    <property type="evidence" value="ECO:0007669"/>
    <property type="project" value="TreeGrafter"/>
</dbReference>
<dbReference type="Pfam" id="PF01381">
    <property type="entry name" value="HTH_3"/>
    <property type="match status" value="1"/>
</dbReference>
<evidence type="ECO:0000313" key="4">
    <source>
        <dbReference type="Proteomes" id="UP000057609"/>
    </source>
</evidence>
<dbReference type="HOGENOM" id="CLU_085376_1_4_7"/>
<dbReference type="EMBL" id="CP009788">
    <property type="protein sequence ID" value="AJE04069.1"/>
    <property type="molecule type" value="Genomic_DNA"/>
</dbReference>
<evidence type="ECO:0000313" key="3">
    <source>
        <dbReference type="EMBL" id="AJE04069.1"/>
    </source>
</evidence>
<dbReference type="STRING" id="345632.GPICK_12505"/>
<dbReference type="Pfam" id="PF07883">
    <property type="entry name" value="Cupin_2"/>
    <property type="match status" value="1"/>
</dbReference>
<dbReference type="InterPro" id="IPR011051">
    <property type="entry name" value="RmlC_Cupin_sf"/>
</dbReference>
<dbReference type="OrthoDB" id="5343295at2"/>
<dbReference type="SUPFAM" id="SSF47413">
    <property type="entry name" value="lambda repressor-like DNA-binding domains"/>
    <property type="match status" value="1"/>
</dbReference>
<dbReference type="KEGG" id="gpi:GPICK_12505"/>
<accession>A0A0B5BG00</accession>
<proteinExistence type="predicted"/>
<name>A0A0B5BG00_9BACT</name>
<evidence type="ECO:0000256" key="1">
    <source>
        <dbReference type="ARBA" id="ARBA00023125"/>
    </source>
</evidence>
<dbReference type="SUPFAM" id="SSF51182">
    <property type="entry name" value="RmlC-like cupins"/>
    <property type="match status" value="1"/>
</dbReference>
<dbReference type="InterPro" id="IPR050807">
    <property type="entry name" value="TransReg_Diox_bact_type"/>
</dbReference>
<dbReference type="InterPro" id="IPR013096">
    <property type="entry name" value="Cupin_2"/>
</dbReference>
<dbReference type="GO" id="GO:0005829">
    <property type="term" value="C:cytosol"/>
    <property type="evidence" value="ECO:0007669"/>
    <property type="project" value="TreeGrafter"/>
</dbReference>
<dbReference type="PANTHER" id="PTHR46797">
    <property type="entry name" value="HTH-TYPE TRANSCRIPTIONAL REGULATOR"/>
    <property type="match status" value="1"/>
</dbReference>
<dbReference type="CDD" id="cd00093">
    <property type="entry name" value="HTH_XRE"/>
    <property type="match status" value="1"/>
</dbReference>
<dbReference type="InterPro" id="IPR001387">
    <property type="entry name" value="Cro/C1-type_HTH"/>
</dbReference>
<reference evidence="3 4" key="1">
    <citation type="journal article" date="2015" name="Genome Announc.">
        <title>Complete Genome of Geobacter pickeringii G13T, a Metal-Reducing Isolate from Sedimentary Kaolin Deposits.</title>
        <authorList>
            <person name="Badalamenti J.P."/>
            <person name="Bond D.R."/>
        </authorList>
    </citation>
    <scope>NUCLEOTIDE SEQUENCE [LARGE SCALE GENOMIC DNA]</scope>
    <source>
        <strain evidence="3 4">G13</strain>
    </source>
</reference>